<comment type="caution">
    <text evidence="2">The sequence shown here is derived from an EMBL/GenBank/DDBJ whole genome shotgun (WGS) entry which is preliminary data.</text>
</comment>
<gene>
    <name evidence="2" type="ORF">ZIOFF_020964</name>
</gene>
<accession>A0A8J5H353</accession>
<sequence>MDGSGSWESLLVEWTPEELRQSESHSHGMTEFLLESEDVLVQGHGVVLVNADVAGTLAVTNFRILFVSEVSQQVIELGTIPLATIEKFSKYVSKKIFIINLLHFLVD</sequence>
<dbReference type="Gene3D" id="2.30.29.30">
    <property type="entry name" value="Pleckstrin-homology domain (PH domain)/Phosphotyrosine-binding domain (PTB)"/>
    <property type="match status" value="1"/>
</dbReference>
<reference evidence="2 3" key="1">
    <citation type="submission" date="2020-08" db="EMBL/GenBank/DDBJ databases">
        <title>Plant Genome Project.</title>
        <authorList>
            <person name="Zhang R.-G."/>
        </authorList>
    </citation>
    <scope>NUCLEOTIDE SEQUENCE [LARGE SCALE GENOMIC DNA]</scope>
    <source>
        <tissue evidence="2">Rhizome</tissue>
    </source>
</reference>
<dbReference type="InterPro" id="IPR011993">
    <property type="entry name" value="PH-like_dom_sf"/>
</dbReference>
<organism evidence="2 3">
    <name type="scientific">Zingiber officinale</name>
    <name type="common">Ginger</name>
    <name type="synonym">Amomum zingiber</name>
    <dbReference type="NCBI Taxonomy" id="94328"/>
    <lineage>
        <taxon>Eukaryota</taxon>
        <taxon>Viridiplantae</taxon>
        <taxon>Streptophyta</taxon>
        <taxon>Embryophyta</taxon>
        <taxon>Tracheophyta</taxon>
        <taxon>Spermatophyta</taxon>
        <taxon>Magnoliopsida</taxon>
        <taxon>Liliopsida</taxon>
        <taxon>Zingiberales</taxon>
        <taxon>Zingiberaceae</taxon>
        <taxon>Zingiber</taxon>
    </lineage>
</organism>
<protein>
    <recommendedName>
        <fullName evidence="1">GRAM domain-containing protein</fullName>
    </recommendedName>
</protein>
<name>A0A8J5H353_ZINOF</name>
<dbReference type="SMART" id="SM00568">
    <property type="entry name" value="GRAM"/>
    <property type="match status" value="1"/>
</dbReference>
<proteinExistence type="predicted"/>
<dbReference type="AlphaFoldDB" id="A0A8J5H353"/>
<dbReference type="Proteomes" id="UP000734854">
    <property type="component" value="Unassembled WGS sequence"/>
</dbReference>
<feature type="domain" description="GRAM" evidence="1">
    <location>
        <begin position="26"/>
        <end position="92"/>
    </location>
</feature>
<dbReference type="SUPFAM" id="SSF50729">
    <property type="entry name" value="PH domain-like"/>
    <property type="match status" value="1"/>
</dbReference>
<dbReference type="InterPro" id="IPR004182">
    <property type="entry name" value="GRAM"/>
</dbReference>
<dbReference type="EMBL" id="JACMSC010000006">
    <property type="protein sequence ID" value="KAG6517568.1"/>
    <property type="molecule type" value="Genomic_DNA"/>
</dbReference>
<evidence type="ECO:0000259" key="1">
    <source>
        <dbReference type="SMART" id="SM00568"/>
    </source>
</evidence>
<evidence type="ECO:0000313" key="2">
    <source>
        <dbReference type="EMBL" id="KAG6517568.1"/>
    </source>
</evidence>
<keyword evidence="3" id="KW-1185">Reference proteome</keyword>
<evidence type="ECO:0000313" key="3">
    <source>
        <dbReference type="Proteomes" id="UP000734854"/>
    </source>
</evidence>